<dbReference type="AlphaFoldDB" id="A0A8J2JSH7"/>
<evidence type="ECO:0000313" key="3">
    <source>
        <dbReference type="Proteomes" id="UP000708208"/>
    </source>
</evidence>
<evidence type="ECO:0000313" key="2">
    <source>
        <dbReference type="EMBL" id="CAG7720674.1"/>
    </source>
</evidence>
<organism evidence="2 3">
    <name type="scientific">Allacma fusca</name>
    <dbReference type="NCBI Taxonomy" id="39272"/>
    <lineage>
        <taxon>Eukaryota</taxon>
        <taxon>Metazoa</taxon>
        <taxon>Ecdysozoa</taxon>
        <taxon>Arthropoda</taxon>
        <taxon>Hexapoda</taxon>
        <taxon>Collembola</taxon>
        <taxon>Symphypleona</taxon>
        <taxon>Sminthuridae</taxon>
        <taxon>Allacma</taxon>
    </lineage>
</organism>
<sequence>HDIALLVLKNEFKLNRFTRPAVLARNSTRLRKVAIVTGWGRPDEKNKTYGDILKKAYVPVTNFGIKA</sequence>
<dbReference type="Pfam" id="PF00089">
    <property type="entry name" value="Trypsin"/>
    <property type="match status" value="1"/>
</dbReference>
<accession>A0A8J2JSH7</accession>
<reference evidence="2" key="1">
    <citation type="submission" date="2021-06" db="EMBL/GenBank/DDBJ databases">
        <authorList>
            <person name="Hodson N. C."/>
            <person name="Mongue J. A."/>
            <person name="Jaron S. K."/>
        </authorList>
    </citation>
    <scope>NUCLEOTIDE SEQUENCE</scope>
</reference>
<comment type="caution">
    <text evidence="2">The sequence shown here is derived from an EMBL/GenBank/DDBJ whole genome shotgun (WGS) entry which is preliminary data.</text>
</comment>
<dbReference type="InterPro" id="IPR001254">
    <property type="entry name" value="Trypsin_dom"/>
</dbReference>
<feature type="domain" description="Peptidase S1" evidence="1">
    <location>
        <begin position="1"/>
        <end position="62"/>
    </location>
</feature>
<dbReference type="GO" id="GO:0006508">
    <property type="term" value="P:proteolysis"/>
    <property type="evidence" value="ECO:0007669"/>
    <property type="project" value="InterPro"/>
</dbReference>
<protein>
    <recommendedName>
        <fullName evidence="1">Peptidase S1 domain-containing protein</fullName>
    </recommendedName>
</protein>
<gene>
    <name evidence="2" type="ORF">AFUS01_LOCUS9940</name>
</gene>
<keyword evidence="3" id="KW-1185">Reference proteome</keyword>
<feature type="non-terminal residue" evidence="2">
    <location>
        <position position="1"/>
    </location>
</feature>
<dbReference type="GO" id="GO:0004252">
    <property type="term" value="F:serine-type endopeptidase activity"/>
    <property type="evidence" value="ECO:0007669"/>
    <property type="project" value="InterPro"/>
</dbReference>
<proteinExistence type="predicted"/>
<name>A0A8J2JSH7_9HEXA</name>
<dbReference type="EMBL" id="CAJVCH010072600">
    <property type="protein sequence ID" value="CAG7720674.1"/>
    <property type="molecule type" value="Genomic_DNA"/>
</dbReference>
<evidence type="ECO:0000259" key="1">
    <source>
        <dbReference type="Pfam" id="PF00089"/>
    </source>
</evidence>
<dbReference type="Proteomes" id="UP000708208">
    <property type="component" value="Unassembled WGS sequence"/>
</dbReference>